<feature type="non-terminal residue" evidence="1">
    <location>
        <position position="1"/>
    </location>
</feature>
<comment type="caution">
    <text evidence="1">The sequence shown here is derived from an EMBL/GenBank/DDBJ whole genome shotgun (WGS) entry which is preliminary data.</text>
</comment>
<protein>
    <submittedName>
        <fullName evidence="1">Uncharacterized protein</fullName>
    </submittedName>
</protein>
<feature type="non-terminal residue" evidence="1">
    <location>
        <position position="51"/>
    </location>
</feature>
<proteinExistence type="predicted"/>
<organism evidence="1">
    <name type="scientific">marine sediment metagenome</name>
    <dbReference type="NCBI Taxonomy" id="412755"/>
    <lineage>
        <taxon>unclassified sequences</taxon>
        <taxon>metagenomes</taxon>
        <taxon>ecological metagenomes</taxon>
    </lineage>
</organism>
<name>X1F9X6_9ZZZZ</name>
<sequence>YMKRDESVSYFVTYQYLEDIIQRMPKNDPYFLALHITMADLIKSQNIDQAI</sequence>
<dbReference type="AlphaFoldDB" id="X1F9X6"/>
<gene>
    <name evidence="1" type="ORF">S01H4_67003</name>
</gene>
<dbReference type="EMBL" id="BART01041837">
    <property type="protein sequence ID" value="GAH29360.1"/>
    <property type="molecule type" value="Genomic_DNA"/>
</dbReference>
<accession>X1F9X6</accession>
<evidence type="ECO:0000313" key="1">
    <source>
        <dbReference type="EMBL" id="GAH29360.1"/>
    </source>
</evidence>
<reference evidence="1" key="1">
    <citation type="journal article" date="2014" name="Front. Microbiol.">
        <title>High frequency of phylogenetically diverse reductive dehalogenase-homologous genes in deep subseafloor sedimentary metagenomes.</title>
        <authorList>
            <person name="Kawai M."/>
            <person name="Futagami T."/>
            <person name="Toyoda A."/>
            <person name="Takaki Y."/>
            <person name="Nishi S."/>
            <person name="Hori S."/>
            <person name="Arai W."/>
            <person name="Tsubouchi T."/>
            <person name="Morono Y."/>
            <person name="Uchiyama I."/>
            <person name="Ito T."/>
            <person name="Fujiyama A."/>
            <person name="Inagaki F."/>
            <person name="Takami H."/>
        </authorList>
    </citation>
    <scope>NUCLEOTIDE SEQUENCE</scope>
    <source>
        <strain evidence="1">Expedition CK06-06</strain>
    </source>
</reference>